<feature type="region of interest" description="Disordered" evidence="1">
    <location>
        <begin position="1"/>
        <end position="20"/>
    </location>
</feature>
<dbReference type="Pfam" id="PF12244">
    <property type="entry name" value="DUF3606"/>
    <property type="match status" value="1"/>
</dbReference>
<dbReference type="RefSeq" id="WP_188579844.1">
    <property type="nucleotide sequence ID" value="NZ_BMCT01000004.1"/>
</dbReference>
<organism evidence="2 3">
    <name type="scientific">Azorhizobium oxalatiphilum</name>
    <dbReference type="NCBI Taxonomy" id="980631"/>
    <lineage>
        <taxon>Bacteria</taxon>
        <taxon>Pseudomonadati</taxon>
        <taxon>Pseudomonadota</taxon>
        <taxon>Alphaproteobacteria</taxon>
        <taxon>Hyphomicrobiales</taxon>
        <taxon>Xanthobacteraceae</taxon>
        <taxon>Azorhizobium</taxon>
    </lineage>
</organism>
<comment type="caution">
    <text evidence="2">The sequence shown here is derived from an EMBL/GenBank/DDBJ whole genome shotgun (WGS) entry which is preliminary data.</text>
</comment>
<name>A0A917C2L4_9HYPH</name>
<protein>
    <recommendedName>
        <fullName evidence="4">DUF3606 domain-containing protein</fullName>
    </recommendedName>
</protein>
<dbReference type="EMBL" id="BMCT01000004">
    <property type="protein sequence ID" value="GGF67783.1"/>
    <property type="molecule type" value="Genomic_DNA"/>
</dbReference>
<evidence type="ECO:0008006" key="4">
    <source>
        <dbReference type="Google" id="ProtNLM"/>
    </source>
</evidence>
<dbReference type="AlphaFoldDB" id="A0A917C2L4"/>
<keyword evidence="3" id="KW-1185">Reference proteome</keyword>
<evidence type="ECO:0000313" key="3">
    <source>
        <dbReference type="Proteomes" id="UP000606044"/>
    </source>
</evidence>
<feature type="compositionally biased region" description="Basic and acidic residues" evidence="1">
    <location>
        <begin position="1"/>
        <end position="14"/>
    </location>
</feature>
<gene>
    <name evidence="2" type="ORF">GCM10007301_29370</name>
</gene>
<evidence type="ECO:0000313" key="2">
    <source>
        <dbReference type="EMBL" id="GGF67783.1"/>
    </source>
</evidence>
<accession>A0A917C2L4</accession>
<sequence>MADNPSKRDERDRSQVAGSEDYEIEYFAKEAGISAEQARELVRKHGNDRETLKAEARKLST</sequence>
<dbReference type="Proteomes" id="UP000606044">
    <property type="component" value="Unassembled WGS sequence"/>
</dbReference>
<reference evidence="2" key="2">
    <citation type="submission" date="2020-09" db="EMBL/GenBank/DDBJ databases">
        <authorList>
            <person name="Sun Q."/>
            <person name="Sedlacek I."/>
        </authorList>
    </citation>
    <scope>NUCLEOTIDE SEQUENCE</scope>
    <source>
        <strain evidence="2">CCM 7897</strain>
    </source>
</reference>
<proteinExistence type="predicted"/>
<reference evidence="2" key="1">
    <citation type="journal article" date="2014" name="Int. J. Syst. Evol. Microbiol.">
        <title>Complete genome sequence of Corynebacterium casei LMG S-19264T (=DSM 44701T), isolated from a smear-ripened cheese.</title>
        <authorList>
            <consortium name="US DOE Joint Genome Institute (JGI-PGF)"/>
            <person name="Walter F."/>
            <person name="Albersmeier A."/>
            <person name="Kalinowski J."/>
            <person name="Ruckert C."/>
        </authorList>
    </citation>
    <scope>NUCLEOTIDE SEQUENCE</scope>
    <source>
        <strain evidence="2">CCM 7897</strain>
    </source>
</reference>
<evidence type="ECO:0000256" key="1">
    <source>
        <dbReference type="SAM" id="MobiDB-lite"/>
    </source>
</evidence>
<dbReference type="InterPro" id="IPR022037">
    <property type="entry name" value="DUF3606"/>
</dbReference>